<keyword evidence="3" id="KW-1185">Reference proteome</keyword>
<dbReference type="InterPro" id="IPR038717">
    <property type="entry name" value="Tc1-like_DDE_dom"/>
</dbReference>
<dbReference type="InterPro" id="IPR047655">
    <property type="entry name" value="Transpos_IS630-like"/>
</dbReference>
<evidence type="ECO:0000259" key="1">
    <source>
        <dbReference type="Pfam" id="PF13358"/>
    </source>
</evidence>
<dbReference type="Proteomes" id="UP000256294">
    <property type="component" value="Unassembled WGS sequence"/>
</dbReference>
<evidence type="ECO:0000313" key="2">
    <source>
        <dbReference type="EMBL" id="REF26086.1"/>
    </source>
</evidence>
<accession>A0A3D9U9Y3</accession>
<dbReference type="SUPFAM" id="SSF46689">
    <property type="entry name" value="Homeodomain-like"/>
    <property type="match status" value="1"/>
</dbReference>
<name>A0A3D9U9Y3_9GAMM</name>
<dbReference type="GO" id="GO:0003676">
    <property type="term" value="F:nucleic acid binding"/>
    <property type="evidence" value="ECO:0007669"/>
    <property type="project" value="InterPro"/>
</dbReference>
<dbReference type="InterPro" id="IPR009057">
    <property type="entry name" value="Homeodomain-like_sf"/>
</dbReference>
<proteinExistence type="predicted"/>
<dbReference type="EMBL" id="QTUB01000001">
    <property type="protein sequence ID" value="REF26086.1"/>
    <property type="molecule type" value="Genomic_DNA"/>
</dbReference>
<dbReference type="NCBIfam" id="NF033545">
    <property type="entry name" value="transpos_IS630"/>
    <property type="match status" value="1"/>
</dbReference>
<dbReference type="Gene3D" id="3.30.420.10">
    <property type="entry name" value="Ribonuclease H-like superfamily/Ribonuclease H"/>
    <property type="match status" value="1"/>
</dbReference>
<sequence>MKSNIVLSEPERITLQQLALNHQHRDIRTRGTGLLMLDRGIKPPQIAAEIGCSVRVIYNWVHAWHDFGIAGLLGGHVGGRYPAMTPEMIATAVEAAGAESLTLARIARCVEARHGLLPCTLETLASTLKKQGLTYKRTRLSLKKKRDETEFARKFALLSKIKAGARSGHYRLVYFDEAGFAASPPVQYGWSPRGKPHETEPKKHVRRSVLGALNYTDNSLFYQTVSGSTTRADVIDFLEQVAQQGDDRLTFVVLDNAPIYHGREEEIQKRWLCEHNLFYFTFPPTAQS</sequence>
<feature type="domain" description="Tc1-like transposase DDE" evidence="1">
    <location>
        <begin position="171"/>
        <end position="285"/>
    </location>
</feature>
<dbReference type="AlphaFoldDB" id="A0A3D9U9Y3"/>
<organism evidence="2 3">
    <name type="scientific">Xenorhabdus cabanillasii</name>
    <dbReference type="NCBI Taxonomy" id="351673"/>
    <lineage>
        <taxon>Bacteria</taxon>
        <taxon>Pseudomonadati</taxon>
        <taxon>Pseudomonadota</taxon>
        <taxon>Gammaproteobacteria</taxon>
        <taxon>Enterobacterales</taxon>
        <taxon>Morganellaceae</taxon>
        <taxon>Xenorhabdus</taxon>
    </lineage>
</organism>
<evidence type="ECO:0000313" key="3">
    <source>
        <dbReference type="Proteomes" id="UP000256294"/>
    </source>
</evidence>
<dbReference type="InterPro" id="IPR036397">
    <property type="entry name" value="RNaseH_sf"/>
</dbReference>
<gene>
    <name evidence="2" type="ORF">BDD26_0667</name>
</gene>
<dbReference type="Pfam" id="PF13358">
    <property type="entry name" value="DDE_3"/>
    <property type="match status" value="1"/>
</dbReference>
<protein>
    <submittedName>
        <fullName evidence="2">Transposase</fullName>
    </submittedName>
</protein>
<comment type="caution">
    <text evidence="2">The sequence shown here is derived from an EMBL/GenBank/DDBJ whole genome shotgun (WGS) entry which is preliminary data.</text>
</comment>
<reference evidence="2 3" key="1">
    <citation type="submission" date="2018-08" db="EMBL/GenBank/DDBJ databases">
        <title>Genomic Encyclopedia of Archaeal and Bacterial Type Strains, Phase II (KMG-II): from individual species to whole genera.</title>
        <authorList>
            <person name="Goeker M."/>
        </authorList>
    </citation>
    <scope>NUCLEOTIDE SEQUENCE [LARGE SCALE GENOMIC DNA]</scope>
    <source>
        <strain evidence="2 3">DSM 17905</strain>
    </source>
</reference>
<dbReference type="RefSeq" id="WP_211305445.1">
    <property type="nucleotide sequence ID" value="NZ_QTUB01000001.1"/>
</dbReference>
<dbReference type="Pfam" id="PF13551">
    <property type="entry name" value="HTH_29"/>
    <property type="match status" value="1"/>
</dbReference>